<comment type="caution">
    <text evidence="1">The sequence shown here is derived from an EMBL/GenBank/DDBJ whole genome shotgun (WGS) entry which is preliminary data.</text>
</comment>
<evidence type="ECO:0000313" key="2">
    <source>
        <dbReference type="Proteomes" id="UP000215335"/>
    </source>
</evidence>
<organism evidence="1 2">
    <name type="scientific">Trichomalopsis sarcophagae</name>
    <dbReference type="NCBI Taxonomy" id="543379"/>
    <lineage>
        <taxon>Eukaryota</taxon>
        <taxon>Metazoa</taxon>
        <taxon>Ecdysozoa</taxon>
        <taxon>Arthropoda</taxon>
        <taxon>Hexapoda</taxon>
        <taxon>Insecta</taxon>
        <taxon>Pterygota</taxon>
        <taxon>Neoptera</taxon>
        <taxon>Endopterygota</taxon>
        <taxon>Hymenoptera</taxon>
        <taxon>Apocrita</taxon>
        <taxon>Proctotrupomorpha</taxon>
        <taxon>Chalcidoidea</taxon>
        <taxon>Pteromalidae</taxon>
        <taxon>Pteromalinae</taxon>
        <taxon>Trichomalopsis</taxon>
    </lineage>
</organism>
<sequence>MLQIPMKLLETTTFIRFTLGTRYLGGCCRRDIRVQRPENPPSNEF</sequence>
<keyword evidence="2" id="KW-1185">Reference proteome</keyword>
<evidence type="ECO:0000313" key="1">
    <source>
        <dbReference type="EMBL" id="OXU17522.1"/>
    </source>
</evidence>
<dbReference type="EMBL" id="NNAY01004712">
    <property type="protein sequence ID" value="OXU17522.1"/>
    <property type="molecule type" value="Genomic_DNA"/>
</dbReference>
<gene>
    <name evidence="1" type="ORF">TSAR_004206</name>
</gene>
<protein>
    <submittedName>
        <fullName evidence="1">Uncharacterized protein</fullName>
    </submittedName>
</protein>
<dbReference type="AlphaFoldDB" id="A0A232EGT1"/>
<accession>A0A232EGT1</accession>
<reference evidence="1 2" key="1">
    <citation type="journal article" date="2017" name="Curr. Biol.">
        <title>The Evolution of Venom by Co-option of Single-Copy Genes.</title>
        <authorList>
            <person name="Martinson E.O."/>
            <person name="Mrinalini"/>
            <person name="Kelkar Y.D."/>
            <person name="Chang C.H."/>
            <person name="Werren J.H."/>
        </authorList>
    </citation>
    <scope>NUCLEOTIDE SEQUENCE [LARGE SCALE GENOMIC DNA]</scope>
    <source>
        <strain evidence="1 2">Alberta</strain>
        <tissue evidence="1">Whole body</tissue>
    </source>
</reference>
<dbReference type="Proteomes" id="UP000215335">
    <property type="component" value="Unassembled WGS sequence"/>
</dbReference>
<name>A0A232EGT1_9HYME</name>
<proteinExistence type="predicted"/>